<proteinExistence type="predicted"/>
<gene>
    <name evidence="2" type="ORF">EKO04_009097</name>
</gene>
<dbReference type="OrthoDB" id="5426563at2759"/>
<accession>A0A8H7IV35</accession>
<feature type="compositionally biased region" description="Polar residues" evidence="1">
    <location>
        <begin position="555"/>
        <end position="578"/>
    </location>
</feature>
<evidence type="ECO:0000313" key="2">
    <source>
        <dbReference type="EMBL" id="KAF9692764.1"/>
    </source>
</evidence>
<sequence length="710" mass="77941">MNWTGGSLQRTKNAHKGVVQRQKAHFARARTQLQQSPGAPIMPFRPDYLVDGDGRESGHHLSPFGSSIRHTGHSPRRHRERDERDISSIPRSSRHLQETNPHFSLRKRSSGTEREKKRDRGKRATDIDTEMQLLEANKERLLRQQDWIGVAPSRPVDLQFLSVKEKNRIGKRRKMEGKSRATARRQSPTVYPHRTGEDELEDHGDAFMSGALPIPSAADKIRVRIGSHALTAVSTQPNNDARSQTNSDSMLFDEEGEEAVESETAQSITASGHVHAANPKPMNERSAESYEDCSPQHDRYTNHGLTAQSEGDAEGHIGTNTLHLPMQASEATDSSYHITHHVGGIDRPLKLVFGKQSLSKASRAASSTDQTGLAQRAHANLDAEDVETGRASQNIGAAHRSSLRRPPIPSAIIDDEPWRTFLGIGQSSSDHVCVDDGTGTSVPQPHIPARTTAYRTSWPQHTTQGKLTHANLPNASACLPALKRPSGCLSEARPNLQAGVVKEIDEHEKLWRSFVLGSDAESAIDTIHTRNDTSEDLMSQATKGYASTRLPLSTAVTSVSSPPFQRTPFRSVSGQASRISEDVQYTPHSGSRSITPAAPPHTTWGRLDSYDEDELQGEGQGQEISARSRFGETSTPASLQNYATHDSDMFGDTRRSRHDLDQHDRGWDDVSRQVQASGSVLWQSSGGSYIGDIPSSDGAGIDLVDVDRLT</sequence>
<feature type="compositionally biased region" description="Polar residues" evidence="1">
    <location>
        <begin position="1"/>
        <end position="11"/>
    </location>
</feature>
<keyword evidence="3" id="KW-1185">Reference proteome</keyword>
<reference evidence="2" key="1">
    <citation type="submission" date="2018-12" db="EMBL/GenBank/DDBJ databases">
        <authorList>
            <person name="Syme R.A."/>
            <person name="Farfan-Caceres L."/>
            <person name="Lichtenzveig J."/>
        </authorList>
    </citation>
    <scope>NUCLEOTIDE SEQUENCE</scope>
    <source>
        <strain evidence="2">Al4</strain>
    </source>
</reference>
<feature type="compositionally biased region" description="Polar residues" evidence="1">
    <location>
        <begin position="631"/>
        <end position="644"/>
    </location>
</feature>
<evidence type="ECO:0000256" key="1">
    <source>
        <dbReference type="SAM" id="MobiDB-lite"/>
    </source>
</evidence>
<dbReference type="AlphaFoldDB" id="A0A8H7IV35"/>
<dbReference type="EMBL" id="RZGK01000017">
    <property type="protein sequence ID" value="KAF9692764.1"/>
    <property type="molecule type" value="Genomic_DNA"/>
</dbReference>
<protein>
    <submittedName>
        <fullName evidence="2">Uncharacterized protein</fullName>
    </submittedName>
</protein>
<reference evidence="2" key="2">
    <citation type="submission" date="2020-09" db="EMBL/GenBank/DDBJ databases">
        <title>Reference genome assembly for Australian Ascochyta lentis isolate Al4.</title>
        <authorList>
            <person name="Lee R.C."/>
            <person name="Farfan-Caceres L.M."/>
            <person name="Debler J.W."/>
            <person name="Williams A.H."/>
            <person name="Henares B.M."/>
        </authorList>
    </citation>
    <scope>NUCLEOTIDE SEQUENCE</scope>
    <source>
        <strain evidence="2">Al4</strain>
    </source>
</reference>
<feature type="compositionally biased region" description="Basic and acidic residues" evidence="1">
    <location>
        <begin position="282"/>
        <end position="294"/>
    </location>
</feature>
<feature type="compositionally biased region" description="Basic residues" evidence="1">
    <location>
        <begin position="70"/>
        <end position="79"/>
    </location>
</feature>
<feature type="region of interest" description="Disordered" evidence="1">
    <location>
        <begin position="1"/>
        <end position="128"/>
    </location>
</feature>
<feature type="region of interest" description="Disordered" evidence="1">
    <location>
        <begin position="555"/>
        <end position="668"/>
    </location>
</feature>
<dbReference type="Proteomes" id="UP000651452">
    <property type="component" value="Unassembled WGS sequence"/>
</dbReference>
<feature type="compositionally biased region" description="Basic and acidic residues" evidence="1">
    <location>
        <begin position="645"/>
        <end position="668"/>
    </location>
</feature>
<organism evidence="2 3">
    <name type="scientific">Ascochyta lentis</name>
    <dbReference type="NCBI Taxonomy" id="205686"/>
    <lineage>
        <taxon>Eukaryota</taxon>
        <taxon>Fungi</taxon>
        <taxon>Dikarya</taxon>
        <taxon>Ascomycota</taxon>
        <taxon>Pezizomycotina</taxon>
        <taxon>Dothideomycetes</taxon>
        <taxon>Pleosporomycetidae</taxon>
        <taxon>Pleosporales</taxon>
        <taxon>Pleosporineae</taxon>
        <taxon>Didymellaceae</taxon>
        <taxon>Ascochyta</taxon>
    </lineage>
</organism>
<evidence type="ECO:0000313" key="3">
    <source>
        <dbReference type="Proteomes" id="UP000651452"/>
    </source>
</evidence>
<name>A0A8H7IV35_9PLEO</name>
<feature type="region of interest" description="Disordered" evidence="1">
    <location>
        <begin position="170"/>
        <end position="196"/>
    </location>
</feature>
<comment type="caution">
    <text evidence="2">The sequence shown here is derived from an EMBL/GenBank/DDBJ whole genome shotgun (WGS) entry which is preliminary data.</text>
</comment>
<feature type="compositionally biased region" description="Basic and acidic residues" evidence="1">
    <location>
        <begin position="110"/>
        <end position="126"/>
    </location>
</feature>
<feature type="region of interest" description="Disordered" evidence="1">
    <location>
        <begin position="254"/>
        <end position="294"/>
    </location>
</feature>